<keyword evidence="2 5" id="KW-0812">Transmembrane</keyword>
<dbReference type="AlphaFoldDB" id="A0A8J7ACD8"/>
<keyword evidence="3 5" id="KW-1133">Transmembrane helix</keyword>
<dbReference type="InterPro" id="IPR052165">
    <property type="entry name" value="Membrane_assoc_protease"/>
</dbReference>
<evidence type="ECO:0000313" key="8">
    <source>
        <dbReference type="Proteomes" id="UP000636505"/>
    </source>
</evidence>
<dbReference type="RefSeq" id="WP_193905760.1">
    <property type="nucleotide sequence ID" value="NZ_JADEXG010000012.1"/>
</dbReference>
<dbReference type="GO" id="GO:0005886">
    <property type="term" value="C:plasma membrane"/>
    <property type="evidence" value="ECO:0007669"/>
    <property type="project" value="TreeGrafter"/>
</dbReference>
<dbReference type="PANTHER" id="PTHR33507">
    <property type="entry name" value="INNER MEMBRANE PROTEIN YBBJ"/>
    <property type="match status" value="1"/>
</dbReference>
<accession>A0A8J7ACD8</accession>
<dbReference type="Pfam" id="PF01957">
    <property type="entry name" value="NfeD"/>
    <property type="match status" value="1"/>
</dbReference>
<evidence type="ECO:0000256" key="3">
    <source>
        <dbReference type="ARBA" id="ARBA00022989"/>
    </source>
</evidence>
<keyword evidence="4 5" id="KW-0472">Membrane</keyword>
<evidence type="ECO:0000256" key="2">
    <source>
        <dbReference type="ARBA" id="ARBA00022692"/>
    </source>
</evidence>
<dbReference type="EMBL" id="JADEXG010000012">
    <property type="protein sequence ID" value="MBE9077099.1"/>
    <property type="molecule type" value="Genomic_DNA"/>
</dbReference>
<dbReference type="InterPro" id="IPR002810">
    <property type="entry name" value="NfeD-like_C"/>
</dbReference>
<evidence type="ECO:0000256" key="4">
    <source>
        <dbReference type="ARBA" id="ARBA00023136"/>
    </source>
</evidence>
<evidence type="ECO:0000256" key="5">
    <source>
        <dbReference type="SAM" id="Phobius"/>
    </source>
</evidence>
<feature type="transmembrane region" description="Helical" evidence="5">
    <location>
        <begin position="44"/>
        <end position="65"/>
    </location>
</feature>
<protein>
    <submittedName>
        <fullName evidence="7">NfeD family protein</fullName>
    </submittedName>
</protein>
<feature type="domain" description="NfeD-like C-terminal" evidence="6">
    <location>
        <begin position="84"/>
        <end position="133"/>
    </location>
</feature>
<dbReference type="Gene3D" id="2.40.50.140">
    <property type="entry name" value="Nucleic acid-binding proteins"/>
    <property type="match status" value="1"/>
</dbReference>
<comment type="caution">
    <text evidence="7">The sequence shown here is derived from an EMBL/GenBank/DDBJ whole genome shotgun (WGS) entry which is preliminary data.</text>
</comment>
<organism evidence="7 8">
    <name type="scientific">Vasconcelosia minhoensis LEGE 07310</name>
    <dbReference type="NCBI Taxonomy" id="915328"/>
    <lineage>
        <taxon>Bacteria</taxon>
        <taxon>Bacillati</taxon>
        <taxon>Cyanobacteriota</taxon>
        <taxon>Cyanophyceae</taxon>
        <taxon>Nodosilineales</taxon>
        <taxon>Cymatolegaceae</taxon>
        <taxon>Vasconcelosia</taxon>
        <taxon>Vasconcelosia minhoensis</taxon>
    </lineage>
</organism>
<name>A0A8J7ACD8_9CYAN</name>
<evidence type="ECO:0000256" key="1">
    <source>
        <dbReference type="ARBA" id="ARBA00004141"/>
    </source>
</evidence>
<dbReference type="InterPro" id="IPR012340">
    <property type="entry name" value="NA-bd_OB-fold"/>
</dbReference>
<dbReference type="Proteomes" id="UP000636505">
    <property type="component" value="Unassembled WGS sequence"/>
</dbReference>
<sequence>MSLTLLWVVIGVALCLMELLVPTAFLESALGVSALAVALLSGVVTQLNLQIGLWMIFSLLTFWLLHRFAPKRTPPTLLDATEARTLTAIGPGQTGRVIYEGNSWQARCEDEGVAIAADQLVFVVHRRGNTLIVLPQSILRA</sequence>
<reference evidence="7" key="1">
    <citation type="submission" date="2020-10" db="EMBL/GenBank/DDBJ databases">
        <authorList>
            <person name="Castelo-Branco R."/>
            <person name="Eusebio N."/>
            <person name="Adriana R."/>
            <person name="Vieira A."/>
            <person name="Brugerolle De Fraissinette N."/>
            <person name="Rezende De Castro R."/>
            <person name="Schneider M.P."/>
            <person name="Vasconcelos V."/>
            <person name="Leao P.N."/>
        </authorList>
    </citation>
    <scope>NUCLEOTIDE SEQUENCE</scope>
    <source>
        <strain evidence="7">LEGE 07310</strain>
    </source>
</reference>
<proteinExistence type="predicted"/>
<keyword evidence="8" id="KW-1185">Reference proteome</keyword>
<evidence type="ECO:0000259" key="6">
    <source>
        <dbReference type="Pfam" id="PF01957"/>
    </source>
</evidence>
<evidence type="ECO:0000313" key="7">
    <source>
        <dbReference type="EMBL" id="MBE9077099.1"/>
    </source>
</evidence>
<gene>
    <name evidence="7" type="ORF">IQ241_07275</name>
</gene>
<dbReference type="PANTHER" id="PTHR33507:SF3">
    <property type="entry name" value="INNER MEMBRANE PROTEIN YBBJ"/>
    <property type="match status" value="1"/>
</dbReference>
<comment type="subcellular location">
    <subcellularLocation>
        <location evidence="1">Membrane</location>
        <topology evidence="1">Multi-pass membrane protein</topology>
    </subcellularLocation>
</comment>